<dbReference type="InterPro" id="IPR042183">
    <property type="entry name" value="MmgE/PrpD_sf_1"/>
</dbReference>
<dbReference type="InterPro" id="IPR005656">
    <property type="entry name" value="MmgE_PrpD"/>
</dbReference>
<comment type="similarity">
    <text evidence="1">Belongs to the PrpD family.</text>
</comment>
<dbReference type="InterPro" id="IPR036148">
    <property type="entry name" value="MmgE/PrpD_sf"/>
</dbReference>
<dbReference type="Proteomes" id="UP000681075">
    <property type="component" value="Unassembled WGS sequence"/>
</dbReference>
<dbReference type="InterPro" id="IPR042188">
    <property type="entry name" value="MmgE/PrpD_sf_2"/>
</dbReference>
<dbReference type="PANTHER" id="PTHR16943:SF8">
    <property type="entry name" value="2-METHYLCITRATE DEHYDRATASE"/>
    <property type="match status" value="1"/>
</dbReference>
<dbReference type="SUPFAM" id="SSF103378">
    <property type="entry name" value="2-methylcitrate dehydratase PrpD"/>
    <property type="match status" value="1"/>
</dbReference>
<evidence type="ECO:0000256" key="1">
    <source>
        <dbReference type="ARBA" id="ARBA00006174"/>
    </source>
</evidence>
<evidence type="ECO:0000259" key="3">
    <source>
        <dbReference type="Pfam" id="PF19305"/>
    </source>
</evidence>
<dbReference type="Pfam" id="PF19305">
    <property type="entry name" value="MmgE_PrpD_C"/>
    <property type="match status" value="1"/>
</dbReference>
<dbReference type="PANTHER" id="PTHR16943">
    <property type="entry name" value="2-METHYLCITRATE DEHYDRATASE-RELATED"/>
    <property type="match status" value="1"/>
</dbReference>
<dbReference type="Gene3D" id="1.10.4100.10">
    <property type="entry name" value="2-methylcitrate dehydratase PrpD"/>
    <property type="match status" value="1"/>
</dbReference>
<name>A0A8S8XF00_9PROT</name>
<reference evidence="4" key="1">
    <citation type="submission" date="2021-02" db="EMBL/GenBank/DDBJ databases">
        <title>Genome sequence of Rhodospirillales sp. strain TMPK1 isolated from soil.</title>
        <authorList>
            <person name="Nakai R."/>
            <person name="Kusada H."/>
            <person name="Tamaki H."/>
        </authorList>
    </citation>
    <scope>NUCLEOTIDE SEQUENCE</scope>
    <source>
        <strain evidence="4">TMPK1</strain>
    </source>
</reference>
<feature type="domain" description="MmgE/PrpD N-terminal" evidence="2">
    <location>
        <begin position="15"/>
        <end position="255"/>
    </location>
</feature>
<keyword evidence="5" id="KW-1185">Reference proteome</keyword>
<comment type="caution">
    <text evidence="4">The sequence shown here is derived from an EMBL/GenBank/DDBJ whole genome shotgun (WGS) entry which is preliminary data.</text>
</comment>
<dbReference type="AlphaFoldDB" id="A0A8S8XF00"/>
<evidence type="ECO:0000313" key="5">
    <source>
        <dbReference type="Proteomes" id="UP000681075"/>
    </source>
</evidence>
<dbReference type="GO" id="GO:0016829">
    <property type="term" value="F:lyase activity"/>
    <property type="evidence" value="ECO:0007669"/>
    <property type="project" value="InterPro"/>
</dbReference>
<gene>
    <name evidence="4" type="ORF">TMPK1_27480</name>
</gene>
<organism evidence="4 5">
    <name type="scientific">Roseiterribacter gracilis</name>
    <dbReference type="NCBI Taxonomy" id="2812848"/>
    <lineage>
        <taxon>Bacteria</taxon>
        <taxon>Pseudomonadati</taxon>
        <taxon>Pseudomonadota</taxon>
        <taxon>Alphaproteobacteria</taxon>
        <taxon>Rhodospirillales</taxon>
        <taxon>Roseiterribacteraceae</taxon>
        <taxon>Roseiterribacter</taxon>
    </lineage>
</organism>
<dbReference type="InterPro" id="IPR045336">
    <property type="entry name" value="MmgE_PrpD_N"/>
</dbReference>
<dbReference type="Gene3D" id="3.30.1330.120">
    <property type="entry name" value="2-methylcitrate dehydratase PrpD"/>
    <property type="match status" value="1"/>
</dbReference>
<dbReference type="Pfam" id="PF03972">
    <property type="entry name" value="MmgE_PrpD_N"/>
    <property type="match status" value="1"/>
</dbReference>
<sequence length="464" mass="49362">MSYSSLWSHAVNAAEQLARHVIETRFEDLPSDAVEKTKIFILDSFGVGVSGSAAVHAASLLRAVQDWGSGDDATVLGLDTRLPAASAAFLNCVQIHNQEFDCVHEGAVLHPMTTALAAGLAAAEQMGGVTGRDLLTAMALAIDVTAGLGIASRSKMKFFRPASAGIFGATAAVAKLRGFTQAQLIDAWGLALAQAAGTMQPHDEGLATLAVQIGFAARGAIVACDFAAAGIPGPRGVIDGEFGYLNLYETAHDIEPVLADLGRVWRITQVSHKPYPTGRAAHAGISGLLALMSAHRFGEDEVERVTLLVPPLIHRLVGRPIERDMPVSYARLCFQYSGAVALQRGFVDIPDFYESALRDPARHALAARIRVEIDGNPNPNAMSPQRIEVRLKNGATRALDIPATLGAPDNPLPRDAHLAKFRRCWSYGARPLDGQAGERAIALVDRLEELDNSNDLTALAVPEP</sequence>
<dbReference type="InterPro" id="IPR045337">
    <property type="entry name" value="MmgE_PrpD_C"/>
</dbReference>
<evidence type="ECO:0000313" key="4">
    <source>
        <dbReference type="EMBL" id="GIL40511.1"/>
    </source>
</evidence>
<protein>
    <submittedName>
        <fullName evidence="4">2-methylcitrate dehydratase</fullName>
    </submittedName>
</protein>
<accession>A0A8S8XF00</accession>
<proteinExistence type="inferred from homology"/>
<feature type="domain" description="MmgE/PrpD C-terminal" evidence="3">
    <location>
        <begin position="275"/>
        <end position="427"/>
    </location>
</feature>
<dbReference type="EMBL" id="BOPV01000001">
    <property type="protein sequence ID" value="GIL40511.1"/>
    <property type="molecule type" value="Genomic_DNA"/>
</dbReference>
<evidence type="ECO:0000259" key="2">
    <source>
        <dbReference type="Pfam" id="PF03972"/>
    </source>
</evidence>